<dbReference type="Pfam" id="PF01590">
    <property type="entry name" value="GAF"/>
    <property type="match status" value="1"/>
</dbReference>
<feature type="domain" description="GAF" evidence="3">
    <location>
        <begin position="115"/>
        <end position="259"/>
    </location>
</feature>
<keyword evidence="5" id="KW-1185">Reference proteome</keyword>
<keyword evidence="1" id="KW-0675">Receptor</keyword>
<feature type="compositionally biased region" description="Basic and acidic residues" evidence="2">
    <location>
        <begin position="25"/>
        <end position="34"/>
    </location>
</feature>
<sequence>MGSSPSKGSSSPFGKRSSSKSALDQAKKAAEANRQKSQGNSSSSNIQQERLSSASLPNTGVKDPPPNVQNSAISDSVVPLGHAAYAEGAYNGAPLPPDEEERMKTLSALKVLDTAPEERFDDLTRLACMIFKVPIALVSLVDKDRQWFKSHQGLAATFTDRKSSFCAWTLLPQHPEVLVVENTLTDARFKDNALVAGPPGIRFYAGCPLVASNKMRYGSLCIIDKEPRTFTADNCQMLSNLAEMVVRELEKEVLLEEQRQRSEMLSQENTQLLRAIDAFRCSVQVL</sequence>
<evidence type="ECO:0000313" key="4">
    <source>
        <dbReference type="EMBL" id="KAF5838511.1"/>
    </source>
</evidence>
<reference evidence="4" key="1">
    <citation type="submission" date="2017-08" db="EMBL/GenBank/DDBJ databases">
        <authorList>
            <person name="Polle J.E."/>
            <person name="Barry K."/>
            <person name="Cushman J."/>
            <person name="Schmutz J."/>
            <person name="Tran D."/>
            <person name="Hathwaick L.T."/>
            <person name="Yim W.C."/>
            <person name="Jenkins J."/>
            <person name="Mckie-Krisberg Z.M."/>
            <person name="Prochnik S."/>
            <person name="Lindquist E."/>
            <person name="Dockter R.B."/>
            <person name="Adam C."/>
            <person name="Molina H."/>
            <person name="Bunkerborg J."/>
            <person name="Jin E."/>
            <person name="Buchheim M."/>
            <person name="Magnuson J."/>
        </authorList>
    </citation>
    <scope>NUCLEOTIDE SEQUENCE</scope>
    <source>
        <strain evidence="4">CCAP 19/18</strain>
    </source>
</reference>
<proteinExistence type="predicted"/>
<dbReference type="Proteomes" id="UP000815325">
    <property type="component" value="Unassembled WGS sequence"/>
</dbReference>
<organism evidence="4 5">
    <name type="scientific">Dunaliella salina</name>
    <name type="common">Green alga</name>
    <name type="synonym">Protococcus salinus</name>
    <dbReference type="NCBI Taxonomy" id="3046"/>
    <lineage>
        <taxon>Eukaryota</taxon>
        <taxon>Viridiplantae</taxon>
        <taxon>Chlorophyta</taxon>
        <taxon>core chlorophytes</taxon>
        <taxon>Chlorophyceae</taxon>
        <taxon>CS clade</taxon>
        <taxon>Chlamydomonadales</taxon>
        <taxon>Dunaliellaceae</taxon>
        <taxon>Dunaliella</taxon>
    </lineage>
</organism>
<gene>
    <name evidence="4" type="ORF">DUNSADRAFT_2782</name>
</gene>
<protein>
    <submittedName>
        <fullName evidence="4">GAF domain-like protein</fullName>
    </submittedName>
</protein>
<dbReference type="PANTHER" id="PTHR43102:SF2">
    <property type="entry name" value="GAF DOMAIN-CONTAINING PROTEIN"/>
    <property type="match status" value="1"/>
</dbReference>
<accession>A0ABQ7GV67</accession>
<name>A0ABQ7GV67_DUNSA</name>
<dbReference type="SUPFAM" id="SSF55781">
    <property type="entry name" value="GAF domain-like"/>
    <property type="match status" value="1"/>
</dbReference>
<feature type="compositionally biased region" description="Polar residues" evidence="2">
    <location>
        <begin position="49"/>
        <end position="58"/>
    </location>
</feature>
<dbReference type="InterPro" id="IPR003018">
    <property type="entry name" value="GAF"/>
</dbReference>
<dbReference type="EMBL" id="MU069576">
    <property type="protein sequence ID" value="KAF5838511.1"/>
    <property type="molecule type" value="Genomic_DNA"/>
</dbReference>
<feature type="compositionally biased region" description="Low complexity" evidence="2">
    <location>
        <begin position="35"/>
        <end position="48"/>
    </location>
</feature>
<feature type="compositionally biased region" description="Low complexity" evidence="2">
    <location>
        <begin position="1"/>
        <end position="21"/>
    </location>
</feature>
<evidence type="ECO:0000313" key="5">
    <source>
        <dbReference type="Proteomes" id="UP000815325"/>
    </source>
</evidence>
<dbReference type="Gene3D" id="3.30.450.40">
    <property type="match status" value="1"/>
</dbReference>
<dbReference type="PANTHER" id="PTHR43102">
    <property type="entry name" value="SLR1143 PROTEIN"/>
    <property type="match status" value="1"/>
</dbReference>
<evidence type="ECO:0000256" key="1">
    <source>
        <dbReference type="ARBA" id="ARBA00023170"/>
    </source>
</evidence>
<evidence type="ECO:0000259" key="3">
    <source>
        <dbReference type="SMART" id="SM00065"/>
    </source>
</evidence>
<dbReference type="SMART" id="SM00065">
    <property type="entry name" value="GAF"/>
    <property type="match status" value="1"/>
</dbReference>
<dbReference type="InterPro" id="IPR029016">
    <property type="entry name" value="GAF-like_dom_sf"/>
</dbReference>
<comment type="caution">
    <text evidence="4">The sequence shown here is derived from an EMBL/GenBank/DDBJ whole genome shotgun (WGS) entry which is preliminary data.</text>
</comment>
<feature type="region of interest" description="Disordered" evidence="2">
    <location>
        <begin position="1"/>
        <end position="73"/>
    </location>
</feature>
<evidence type="ECO:0000256" key="2">
    <source>
        <dbReference type="SAM" id="MobiDB-lite"/>
    </source>
</evidence>